<dbReference type="Gene3D" id="3.10.490.10">
    <property type="entry name" value="Gamma-glutamyl cyclotransferase-like"/>
    <property type="match status" value="1"/>
</dbReference>
<dbReference type="OrthoDB" id="5070127at2"/>
<feature type="domain" description="Gamma-glutamylcyclotransferase AIG2-like" evidence="2">
    <location>
        <begin position="6"/>
        <end position="121"/>
    </location>
</feature>
<keyword evidence="4" id="KW-1185">Reference proteome</keyword>
<name>A0A6I6FCF9_9ACTN</name>
<dbReference type="KEGG" id="sfic:EIZ62_22795"/>
<evidence type="ECO:0000259" key="2">
    <source>
        <dbReference type="Pfam" id="PF06094"/>
    </source>
</evidence>
<feature type="region of interest" description="Disordered" evidence="1">
    <location>
        <begin position="114"/>
        <end position="162"/>
    </location>
</feature>
<dbReference type="CDD" id="cd06661">
    <property type="entry name" value="GGCT_like"/>
    <property type="match status" value="1"/>
</dbReference>
<proteinExistence type="predicted"/>
<gene>
    <name evidence="3" type="ORF">EIZ62_22795</name>
</gene>
<dbReference type="Proteomes" id="UP000422572">
    <property type="component" value="Chromosome"/>
</dbReference>
<dbReference type="SUPFAM" id="SSF110857">
    <property type="entry name" value="Gamma-glutamyl cyclotransferase-like"/>
    <property type="match status" value="1"/>
</dbReference>
<evidence type="ECO:0000256" key="1">
    <source>
        <dbReference type="SAM" id="MobiDB-lite"/>
    </source>
</evidence>
<accession>A0A6I6FCF9</accession>
<keyword evidence="3" id="KW-0808">Transferase</keyword>
<evidence type="ECO:0000313" key="4">
    <source>
        <dbReference type="Proteomes" id="UP000422572"/>
    </source>
</evidence>
<dbReference type="AlphaFoldDB" id="A0A6I6FCF9"/>
<evidence type="ECO:0000313" key="3">
    <source>
        <dbReference type="EMBL" id="QGV80751.1"/>
    </source>
</evidence>
<dbReference type="InterPro" id="IPR009288">
    <property type="entry name" value="AIG2-like_dom"/>
</dbReference>
<organism evidence="3 4">
    <name type="scientific">Streptomyces ficellus</name>
    <dbReference type="NCBI Taxonomy" id="1977088"/>
    <lineage>
        <taxon>Bacteria</taxon>
        <taxon>Bacillati</taxon>
        <taxon>Actinomycetota</taxon>
        <taxon>Actinomycetes</taxon>
        <taxon>Kitasatosporales</taxon>
        <taxon>Streptomycetaceae</taxon>
        <taxon>Streptomyces</taxon>
    </lineage>
</organism>
<dbReference type="EMBL" id="CP034279">
    <property type="protein sequence ID" value="QGV80751.1"/>
    <property type="molecule type" value="Genomic_DNA"/>
</dbReference>
<dbReference type="InterPro" id="IPR013024">
    <property type="entry name" value="GGCT-like"/>
</dbReference>
<dbReference type="InterPro" id="IPR036568">
    <property type="entry name" value="GGCT-like_sf"/>
</dbReference>
<protein>
    <submittedName>
        <fullName evidence="3">Gamma-glutamylcyclotransferase</fullName>
    </submittedName>
</protein>
<dbReference type="GO" id="GO:0016740">
    <property type="term" value="F:transferase activity"/>
    <property type="evidence" value="ECO:0007669"/>
    <property type="project" value="UniProtKB-KW"/>
</dbReference>
<feature type="compositionally biased region" description="Pro residues" evidence="1">
    <location>
        <begin position="133"/>
        <end position="162"/>
    </location>
</feature>
<dbReference type="Pfam" id="PF06094">
    <property type="entry name" value="GGACT"/>
    <property type="match status" value="1"/>
</dbReference>
<sequence length="162" mass="17263">MSELPFFVYGTLRPGEYNHDRFLRGRTATEEPALLAGALLYDGPGYPYLLRGAGCVTGDLVSAAPGHYEELVALLDLLEDGYDREVCDAVRTGDGATVRAWVYVATPAVRPGAAITGGDWLGHRPPPRRPGRPGSPLPQPRSGPPLPRTRPGSPLPGGPRTP</sequence>
<reference evidence="3 4" key="1">
    <citation type="submission" date="2018-12" db="EMBL/GenBank/DDBJ databases">
        <title>Complete genome sequence of Streptomyces ficellus NRRL8067, the producer of ficellomycin, feldamycin and nojirimycin.</title>
        <authorList>
            <person name="Zhang H."/>
            <person name="Yue R."/>
            <person name="Liu Y."/>
            <person name="Li M."/>
            <person name="Mu H."/>
            <person name="Zhang J."/>
        </authorList>
    </citation>
    <scope>NUCLEOTIDE SEQUENCE [LARGE SCALE GENOMIC DNA]</scope>
    <source>
        <strain evidence="3 4">NRRL 8067</strain>
    </source>
</reference>